<evidence type="ECO:0000313" key="5">
    <source>
        <dbReference type="Proteomes" id="UP001366085"/>
    </source>
</evidence>
<reference evidence="4 5" key="1">
    <citation type="submission" date="2024-02" db="EMBL/GenBank/DDBJ databases">
        <authorList>
            <person name="Saticioglu I.B."/>
        </authorList>
    </citation>
    <scope>NUCLEOTIDE SEQUENCE [LARGE SCALE GENOMIC DNA]</scope>
    <source>
        <strain evidence="4 5">Mu-43</strain>
    </source>
</reference>
<evidence type="ECO:0000313" key="4">
    <source>
        <dbReference type="EMBL" id="MEJ1092526.1"/>
    </source>
</evidence>
<evidence type="ECO:0000256" key="2">
    <source>
        <dbReference type="SAM" id="Phobius"/>
    </source>
</evidence>
<gene>
    <name evidence="4" type="ORF">WDU93_12610</name>
</gene>
<feature type="compositionally biased region" description="Low complexity" evidence="1">
    <location>
        <begin position="28"/>
        <end position="38"/>
    </location>
</feature>
<dbReference type="EMBL" id="JBBDGN010000013">
    <property type="protein sequence ID" value="MEJ1092526.1"/>
    <property type="molecule type" value="Genomic_DNA"/>
</dbReference>
<accession>A0ABU8LMH4</accession>
<dbReference type="Proteomes" id="UP001366085">
    <property type="component" value="Unassembled WGS sequence"/>
</dbReference>
<feature type="compositionally biased region" description="Low complexity" evidence="1">
    <location>
        <begin position="71"/>
        <end position="99"/>
    </location>
</feature>
<feature type="compositionally biased region" description="Pro residues" evidence="1">
    <location>
        <begin position="100"/>
        <end position="122"/>
    </location>
</feature>
<feature type="compositionally biased region" description="Pro residues" evidence="1">
    <location>
        <begin position="146"/>
        <end position="160"/>
    </location>
</feature>
<proteinExistence type="predicted"/>
<comment type="caution">
    <text evidence="4">The sequence shown here is derived from an EMBL/GenBank/DDBJ whole genome shotgun (WGS) entry which is preliminary data.</text>
</comment>
<feature type="transmembrane region" description="Helical" evidence="2">
    <location>
        <begin position="185"/>
        <end position="202"/>
    </location>
</feature>
<keyword evidence="5" id="KW-1185">Reference proteome</keyword>
<dbReference type="InterPro" id="IPR018929">
    <property type="entry name" value="DUF2510"/>
</dbReference>
<feature type="compositionally biased region" description="Pro residues" evidence="1">
    <location>
        <begin position="59"/>
        <end position="70"/>
    </location>
</feature>
<keyword evidence="2" id="KW-0812">Transmembrane</keyword>
<feature type="region of interest" description="Disordered" evidence="1">
    <location>
        <begin position="28"/>
        <end position="160"/>
    </location>
</feature>
<evidence type="ECO:0000256" key="1">
    <source>
        <dbReference type="SAM" id="MobiDB-lite"/>
    </source>
</evidence>
<protein>
    <submittedName>
        <fullName evidence="4">DUF2510 domain-containing protein</fullName>
    </submittedName>
</protein>
<keyword evidence="2" id="KW-0472">Membrane</keyword>
<feature type="compositionally biased region" description="Low complexity" evidence="1">
    <location>
        <begin position="123"/>
        <end position="145"/>
    </location>
</feature>
<sequence length="372" mass="38063">MSVPAGWYDDGSGRLRWWDGAQWTEHFAPAAPAASEAPAAEEVDVDATVIREQVDPSPAEAPTPVAPVAPEPELASESAPAAPETPTAPQAPEPELAAEPAPPAPPAPPSYPAPSEPAPSDPAPQQVQQYPPYVAPAAGYPGAPQQQPPQPYGAAQPTPPYGAAPSAPPYGAAYGGKTPAAPKKAPIIGFIALGVAVVGTILACIPPFVWFIGFFLLFVAFVLGIVGLFIKDTAKWPAITGLALSVVGAAIGAIVGTIVLVASVASTIDSSPTTEPDISSEAPSDEPSEQPVASRPSADEITEGFLIVMEANGISDYDDPAIAGCIGQYMYDSDLSDETLTTIAGGEDIYSPVEEAQHVSEVTRDAIVECAG</sequence>
<feature type="transmembrane region" description="Helical" evidence="2">
    <location>
        <begin position="208"/>
        <end position="230"/>
    </location>
</feature>
<keyword evidence="2" id="KW-1133">Transmembrane helix</keyword>
<dbReference type="RefSeq" id="WP_337321165.1">
    <property type="nucleotide sequence ID" value="NZ_JBBDGN010000013.1"/>
</dbReference>
<feature type="domain" description="DUF2510" evidence="3">
    <location>
        <begin position="5"/>
        <end position="35"/>
    </location>
</feature>
<name>A0ABU8LMH4_9MICO</name>
<dbReference type="Pfam" id="PF10708">
    <property type="entry name" value="DUF2510"/>
    <property type="match status" value="1"/>
</dbReference>
<organism evidence="4 5">
    <name type="scientific">Microbacterium istanbulense</name>
    <dbReference type="NCBI Taxonomy" id="3122049"/>
    <lineage>
        <taxon>Bacteria</taxon>
        <taxon>Bacillati</taxon>
        <taxon>Actinomycetota</taxon>
        <taxon>Actinomycetes</taxon>
        <taxon>Micrococcales</taxon>
        <taxon>Microbacteriaceae</taxon>
        <taxon>Microbacterium</taxon>
    </lineage>
</organism>
<feature type="region of interest" description="Disordered" evidence="1">
    <location>
        <begin position="269"/>
        <end position="297"/>
    </location>
</feature>
<feature type="transmembrane region" description="Helical" evidence="2">
    <location>
        <begin position="242"/>
        <end position="265"/>
    </location>
</feature>
<evidence type="ECO:0000259" key="3">
    <source>
        <dbReference type="Pfam" id="PF10708"/>
    </source>
</evidence>